<gene>
    <name evidence="1" type="ORF">AB835_14460</name>
</gene>
<dbReference type="STRING" id="62101.AB835_14460"/>
<accession>A0A1D2QLE4</accession>
<dbReference type="EMBL" id="MDLC01000089">
    <property type="protein sequence ID" value="ODS22386.1"/>
    <property type="molecule type" value="Genomic_DNA"/>
</dbReference>
<proteinExistence type="predicted"/>
<dbReference type="Proteomes" id="UP000242502">
    <property type="component" value="Unassembled WGS sequence"/>
</dbReference>
<evidence type="ECO:0000313" key="2">
    <source>
        <dbReference type="Proteomes" id="UP000242502"/>
    </source>
</evidence>
<reference evidence="1 2" key="1">
    <citation type="journal article" date="2016" name="Appl. Environ. Microbiol.">
        <title>Lack of Overt Genome Reduction in the Bryostatin-Producing Bryozoan Symbiont "Candidatus Endobugula sertula".</title>
        <authorList>
            <person name="Miller I.J."/>
            <person name="Vanee N."/>
            <person name="Fong S.S."/>
            <person name="Lim-Fong G.E."/>
            <person name="Kwan J.C."/>
        </authorList>
    </citation>
    <scope>NUCLEOTIDE SEQUENCE [LARGE SCALE GENOMIC DNA]</scope>
    <source>
        <strain evidence="1">AB1-4</strain>
    </source>
</reference>
<evidence type="ECO:0000313" key="1">
    <source>
        <dbReference type="EMBL" id="ODS22386.1"/>
    </source>
</evidence>
<comment type="caution">
    <text evidence="1">The sequence shown here is derived from an EMBL/GenBank/DDBJ whole genome shotgun (WGS) entry which is preliminary data.</text>
</comment>
<name>A0A1D2QLE4_9GAMM</name>
<organism evidence="1 2">
    <name type="scientific">Candidatus Endobugula sertula</name>
    <name type="common">Bugula neritina bacterial symbiont</name>
    <dbReference type="NCBI Taxonomy" id="62101"/>
    <lineage>
        <taxon>Bacteria</taxon>
        <taxon>Pseudomonadati</taxon>
        <taxon>Pseudomonadota</taxon>
        <taxon>Gammaproteobacteria</taxon>
        <taxon>Cellvibrionales</taxon>
        <taxon>Cellvibrionaceae</taxon>
        <taxon>Candidatus Endobugula</taxon>
    </lineage>
</organism>
<protein>
    <submittedName>
        <fullName evidence="1">Uncharacterized protein</fullName>
    </submittedName>
</protein>
<sequence length="256" mass="30498">MFLIQTFFLPSAGKNISDRSYEYIFQANYWNEIIYRKFDNIVDSGSWQKIGLYKNKVSVDDKFFPLLLRYDYLLGRFYEAVNYNGETGLEIFASLEEILPKAVINMPPDEIKEIEKFFKDYKSQQDKYFAKFNEKQEITKKIKRFQDEEYDEEIDARIALHRLLVDLYGSESYHLNGNIDSFEFIRDHAELTKTAIDHYRVILEAYNKQVDLELAIKNIILLLIVFITLYATISDDSAWLKIKSYFYVFIKRTSQK</sequence>
<dbReference type="AlphaFoldDB" id="A0A1D2QLE4"/>